<feature type="domain" description="EF-hand" evidence="5">
    <location>
        <begin position="756"/>
        <end position="791"/>
    </location>
</feature>
<sequence>MSQVGIPRPNVMGLGTNKSGITLPQIAHPLSRMSGPGNLDVRGVSRDSHRPNSQPLTGRPLANENVFTGRKSVSSYGRDSRLGVNQQVVAMPHDSIPEGVEVTHGDPNTTRMPLFGSRAGMGSRMDSRMSSRLSNASAQGRLEIDELEASLKLKIKGSYFEIRKRFRDNDPEQKGNVSREALHRILVTILNVSLSQNVYNRLMERIGLKDKQVINYTEFFAYFRDGPEPNDYPGWMDPVQRQYQDKAVMSSIQVHSNLKEKAKQRFLDIADLIPQLNPGGSGRIMKPEFKQMLNKLMFYMEDTEFEKLWKKYDPSNSGTISSETFLKALGITLQENGENGRLSPINERSQYKETKPGSGIARVTSSRTPRKKEIERKQSLDVERWLKNKFREGCVQMKDAFEARDAKNNGLVTFDGFLEVLCKYGLNLEKKLLSAFLSRCSVKPQRDGVPYREFLHRFQDRSEAGMTHNILNSKKHRLVRLVGDRPASPGNVSTISGIEVQLMNMFQRDFLSLLGTLKSIDNHNTNVISQEEFRAAIESRFSLTLRDDQYESFLDRLPLDEDGNVKYAEFLQFFDTKGMAPSLFGKKQGTGPVPAPIPNIMEELVQTQADRLVVEEEPLDYTSRKRSNEELFNLVKDLLTRKFQDVERAYQELDEINTKRLTQELMFQLLNRFDIKPEISRGEIRELWKTFITNTDKTLDYLQFVRHFGFSARSAHFPNAKVQPPRKGDADFMIRSRKLNCAADMLQDSLRSKIDYMWEELRKEFVGMDPYGTGYVTREEFKDVLTELCVHLSEFETRSLSDKFEIRQDGRVSYIEFLKPFALKKQMWRHGNNMLSLLQHPQPEIPIADIGEPPQKGLHGITSKLRQKLAGDWKNIRRAFKKLDRANDGYLNVNEFRSVLKLANVILDEEEVYHVLTQFDNNMSGKISYEKFVDEVLKPPTRQSVKQI</sequence>
<dbReference type="InterPro" id="IPR002048">
    <property type="entry name" value="EF_hand_dom"/>
</dbReference>
<dbReference type="EMBL" id="UYJE01000006">
    <property type="protein sequence ID" value="VDH89047.1"/>
    <property type="molecule type" value="Genomic_DNA"/>
</dbReference>
<dbReference type="GO" id="GO:0005509">
    <property type="term" value="F:calcium ion binding"/>
    <property type="evidence" value="ECO:0007669"/>
    <property type="project" value="InterPro"/>
</dbReference>
<protein>
    <recommendedName>
        <fullName evidence="5">EF-hand domain-containing protein</fullName>
    </recommendedName>
</protein>
<evidence type="ECO:0000256" key="4">
    <source>
        <dbReference type="SAM" id="MobiDB-lite"/>
    </source>
</evidence>
<evidence type="ECO:0000256" key="2">
    <source>
        <dbReference type="ARBA" id="ARBA00022737"/>
    </source>
</evidence>
<name>A0A8B6BEK1_MYTGA</name>
<feature type="region of interest" description="Disordered" evidence="4">
    <location>
        <begin position="351"/>
        <end position="373"/>
    </location>
</feature>
<dbReference type="InterPro" id="IPR015070">
    <property type="entry name" value="EF_hand_DJBP"/>
</dbReference>
<dbReference type="InterPro" id="IPR052603">
    <property type="entry name" value="EFCB6"/>
</dbReference>
<accession>A0A8B6BEK1</accession>
<dbReference type="Gene3D" id="1.10.238.10">
    <property type="entry name" value="EF-hand"/>
    <property type="match status" value="7"/>
</dbReference>
<dbReference type="Pfam" id="PF13499">
    <property type="entry name" value="EF-hand_7"/>
    <property type="match status" value="1"/>
</dbReference>
<keyword evidence="1" id="KW-0597">Phosphoprotein</keyword>
<feature type="domain" description="EF-hand" evidence="5">
    <location>
        <begin position="300"/>
        <end position="335"/>
    </location>
</feature>
<dbReference type="OrthoDB" id="26525at2759"/>
<keyword evidence="2" id="KW-0677">Repeat</keyword>
<dbReference type="InterPro" id="IPR011992">
    <property type="entry name" value="EF-hand-dom_pair"/>
</dbReference>
<dbReference type="Proteomes" id="UP000596742">
    <property type="component" value="Unassembled WGS sequence"/>
</dbReference>
<dbReference type="CDD" id="cd00051">
    <property type="entry name" value="EFh"/>
    <property type="match status" value="1"/>
</dbReference>
<proteinExistence type="predicted"/>
<evidence type="ECO:0000256" key="3">
    <source>
        <dbReference type="ARBA" id="ARBA00022837"/>
    </source>
</evidence>
<evidence type="ECO:0000313" key="6">
    <source>
        <dbReference type="EMBL" id="VDH89047.1"/>
    </source>
</evidence>
<gene>
    <name evidence="6" type="ORF">MGAL_10B044847</name>
</gene>
<feature type="domain" description="EF-hand" evidence="5">
    <location>
        <begin position="871"/>
        <end position="906"/>
    </location>
</feature>
<feature type="region of interest" description="Disordered" evidence="4">
    <location>
        <begin position="28"/>
        <end position="62"/>
    </location>
</feature>
<keyword evidence="7" id="KW-1185">Reference proteome</keyword>
<dbReference type="Pfam" id="PF08976">
    <property type="entry name" value="EF-hand_11"/>
    <property type="match status" value="1"/>
</dbReference>
<dbReference type="PANTHER" id="PTHR20875">
    <property type="entry name" value="EF-HAND CALCIUM-BINDING DOMAIN-CONTAINING PROTEIN 6-RELATED"/>
    <property type="match status" value="1"/>
</dbReference>
<dbReference type="SUPFAM" id="SSF47473">
    <property type="entry name" value="EF-hand"/>
    <property type="match status" value="4"/>
</dbReference>
<evidence type="ECO:0000259" key="5">
    <source>
        <dbReference type="PROSITE" id="PS50222"/>
    </source>
</evidence>
<organism evidence="6 7">
    <name type="scientific">Mytilus galloprovincialis</name>
    <name type="common">Mediterranean mussel</name>
    <dbReference type="NCBI Taxonomy" id="29158"/>
    <lineage>
        <taxon>Eukaryota</taxon>
        <taxon>Metazoa</taxon>
        <taxon>Spiralia</taxon>
        <taxon>Lophotrochozoa</taxon>
        <taxon>Mollusca</taxon>
        <taxon>Bivalvia</taxon>
        <taxon>Autobranchia</taxon>
        <taxon>Pteriomorphia</taxon>
        <taxon>Mytilida</taxon>
        <taxon>Mytiloidea</taxon>
        <taxon>Mytilidae</taxon>
        <taxon>Mytilinae</taxon>
        <taxon>Mytilus</taxon>
    </lineage>
</organism>
<comment type="caution">
    <text evidence="6">The sequence shown here is derived from an EMBL/GenBank/DDBJ whole genome shotgun (WGS) entry which is preliminary data.</text>
</comment>
<keyword evidence="3" id="KW-0106">Calcium</keyword>
<dbReference type="SMART" id="SM00054">
    <property type="entry name" value="EFh"/>
    <property type="match status" value="6"/>
</dbReference>
<evidence type="ECO:0000313" key="7">
    <source>
        <dbReference type="Proteomes" id="UP000596742"/>
    </source>
</evidence>
<dbReference type="PANTHER" id="PTHR20875:SF5">
    <property type="entry name" value="EF-HAND DOMAIN-CONTAINING PROTEIN"/>
    <property type="match status" value="1"/>
</dbReference>
<dbReference type="PROSITE" id="PS50222">
    <property type="entry name" value="EF_HAND_2"/>
    <property type="match status" value="3"/>
</dbReference>
<reference evidence="6" key="1">
    <citation type="submission" date="2018-11" db="EMBL/GenBank/DDBJ databases">
        <authorList>
            <person name="Alioto T."/>
            <person name="Alioto T."/>
        </authorList>
    </citation>
    <scope>NUCLEOTIDE SEQUENCE</scope>
</reference>
<dbReference type="AlphaFoldDB" id="A0A8B6BEK1"/>
<evidence type="ECO:0000256" key="1">
    <source>
        <dbReference type="ARBA" id="ARBA00022553"/>
    </source>
</evidence>